<dbReference type="AlphaFoldDB" id="A0A1B1ALR6"/>
<accession>A0A1B1ALR6</accession>
<evidence type="ECO:0000256" key="1">
    <source>
        <dbReference type="SAM" id="MobiDB-lite"/>
    </source>
</evidence>
<dbReference type="EMBL" id="CP013244">
    <property type="protein sequence ID" value="ANP47506.1"/>
    <property type="molecule type" value="Genomic_DNA"/>
</dbReference>
<protein>
    <recommendedName>
        <fullName evidence="4">Holdfast attachment protein HfaA</fullName>
    </recommendedName>
</protein>
<sequence length="175" mass="18207">MYRSNSTPRAVPGRTARYGDAPFGAPAANSPEKRSLGAWHARCFLASQTNFSGAHHVRAFIILGALAVATTANADPIPGSAGDFSRGYGMGYDSFDTPINPATRDENANRVIVNGRMEIEGSLSGGLQDSFATGIGASSAIGNQLNVITQGNYNTVIVDSTQINNGDITAVVGDE</sequence>
<dbReference type="NCBIfam" id="NF037934">
    <property type="entry name" value="holdfast_HfaA"/>
    <property type="match status" value="1"/>
</dbReference>
<feature type="region of interest" description="Disordered" evidence="1">
    <location>
        <begin position="1"/>
        <end position="31"/>
    </location>
</feature>
<evidence type="ECO:0008006" key="4">
    <source>
        <dbReference type="Google" id="ProtNLM"/>
    </source>
</evidence>
<dbReference type="KEGG" id="cbot:ATE48_17115"/>
<proteinExistence type="predicted"/>
<organism evidence="2 3">
    <name type="scientific">Candidatus Viadribacter manganicus</name>
    <dbReference type="NCBI Taxonomy" id="1759059"/>
    <lineage>
        <taxon>Bacteria</taxon>
        <taxon>Pseudomonadati</taxon>
        <taxon>Pseudomonadota</taxon>
        <taxon>Alphaproteobacteria</taxon>
        <taxon>Hyphomonadales</taxon>
        <taxon>Hyphomonadaceae</taxon>
        <taxon>Candidatus Viadribacter</taxon>
    </lineage>
</organism>
<dbReference type="STRING" id="1759059.ATE48_17115"/>
<dbReference type="InterPro" id="IPR049851">
    <property type="entry name" value="Holdfast_HfaA"/>
</dbReference>
<name>A0A1B1ALR6_9PROT</name>
<dbReference type="InParanoid" id="A0A1B1ALR6"/>
<evidence type="ECO:0000313" key="3">
    <source>
        <dbReference type="Proteomes" id="UP000092498"/>
    </source>
</evidence>
<gene>
    <name evidence="2" type="ORF">ATE48_17115</name>
</gene>
<evidence type="ECO:0000313" key="2">
    <source>
        <dbReference type="EMBL" id="ANP47506.1"/>
    </source>
</evidence>
<dbReference type="OrthoDB" id="7632091at2"/>
<reference evidence="2 3" key="1">
    <citation type="submission" date="2015-11" db="EMBL/GenBank/DDBJ databases">
        <title>Whole-Genome Sequence of Candidatus Oderbacter manganicum from the National Park Lower Oder Valley, Germany.</title>
        <authorList>
            <person name="Braun B."/>
            <person name="Liere K."/>
            <person name="Szewzyk U."/>
        </authorList>
    </citation>
    <scope>NUCLEOTIDE SEQUENCE [LARGE SCALE GENOMIC DNA]</scope>
    <source>
        <strain evidence="2 3">OTSz_A_272</strain>
    </source>
</reference>
<keyword evidence="3" id="KW-1185">Reference proteome</keyword>
<dbReference type="Proteomes" id="UP000092498">
    <property type="component" value="Chromosome"/>
</dbReference>